<sequence>MNVITIMSDEHSWSAMGCSGSPLVKTPNLDRLAAMSVNFKNAYTTCPLCAPARASWFTGQYVNRIGTWDNSTPYDGTVRGMSQFLNEQRIPTCHFGKTHFHSEGEYEFAQLEMPGYLSTPDLGCYYREEKIGRINAEKRFEKIGIKEGPDHDDEVTGLAVAWLKKNGTKTEPWNLNIGYLDPHFPFYVKQENWDYYEKLVTDLPAGVLEPYTSLNEPLSCLRAYFKGETATPEMIRRVLIGYYAAVAALDERIGILLDTLEELDLLKNTAVIYTSDHGEQMGYHGLWWKCCMFEQSVHIPMMIYHPLITPKEVKSPVTLVDLYPTVCEMMGIPKPEHIDGESLYCLMKEGRDGKKKDFAFSEYHAHGMPCGMFMIRWDNYKYVYYTGYSPQLFDLEADPEENCDLAARSDSDSGIRLLLKEGERRLLSVCDPKEADARAKAFQKRMKAALGVGAGYTLERGTWVPHPEHVKEVPAYCRQTGRNGGNYGK</sequence>
<dbReference type="InterPro" id="IPR000917">
    <property type="entry name" value="Sulfatase_N"/>
</dbReference>
<dbReference type="GO" id="GO:0005737">
    <property type="term" value="C:cytoplasm"/>
    <property type="evidence" value="ECO:0007669"/>
    <property type="project" value="TreeGrafter"/>
</dbReference>
<comment type="caution">
    <text evidence="5">The sequence shown here is derived from an EMBL/GenBank/DDBJ whole genome shotgun (WGS) entry which is preliminary data.</text>
</comment>
<dbReference type="GO" id="GO:0008484">
    <property type="term" value="F:sulfuric ester hydrolase activity"/>
    <property type="evidence" value="ECO:0007669"/>
    <property type="project" value="TreeGrafter"/>
</dbReference>
<dbReference type="Proteomes" id="UP000263014">
    <property type="component" value="Unassembled WGS sequence"/>
</dbReference>
<keyword evidence="2" id="KW-0479">Metal-binding</keyword>
<dbReference type="InterPro" id="IPR024607">
    <property type="entry name" value="Sulfatase_CS"/>
</dbReference>
<name>A0A374NZW7_9FIRM</name>
<evidence type="ECO:0000259" key="4">
    <source>
        <dbReference type="Pfam" id="PF00884"/>
    </source>
</evidence>
<dbReference type="PANTHER" id="PTHR45953">
    <property type="entry name" value="IDURONATE 2-SULFATASE"/>
    <property type="match status" value="1"/>
</dbReference>
<dbReference type="PANTHER" id="PTHR45953:SF1">
    <property type="entry name" value="IDURONATE 2-SULFATASE"/>
    <property type="match status" value="1"/>
</dbReference>
<organism evidence="5 6">
    <name type="scientific">Hungatella hathewayi</name>
    <dbReference type="NCBI Taxonomy" id="154046"/>
    <lineage>
        <taxon>Bacteria</taxon>
        <taxon>Bacillati</taxon>
        <taxon>Bacillota</taxon>
        <taxon>Clostridia</taxon>
        <taxon>Lachnospirales</taxon>
        <taxon>Lachnospiraceae</taxon>
        <taxon>Hungatella</taxon>
    </lineage>
</organism>
<dbReference type="Pfam" id="PF00884">
    <property type="entry name" value="Sulfatase"/>
    <property type="match status" value="1"/>
</dbReference>
<dbReference type="SUPFAM" id="SSF53649">
    <property type="entry name" value="Alkaline phosphatase-like"/>
    <property type="match status" value="1"/>
</dbReference>
<proteinExistence type="inferred from homology"/>
<comment type="similarity">
    <text evidence="1">Belongs to the sulfatase family.</text>
</comment>
<dbReference type="RefSeq" id="WP_117622819.1">
    <property type="nucleotide sequence ID" value="NZ_QSON01000019.1"/>
</dbReference>
<evidence type="ECO:0000256" key="1">
    <source>
        <dbReference type="ARBA" id="ARBA00008779"/>
    </source>
</evidence>
<feature type="domain" description="Sulfatase N-terminal" evidence="4">
    <location>
        <begin position="2"/>
        <end position="332"/>
    </location>
</feature>
<accession>A0A374NZW7</accession>
<dbReference type="PROSITE" id="PS00523">
    <property type="entry name" value="SULFATASE_1"/>
    <property type="match status" value="1"/>
</dbReference>
<dbReference type="GO" id="GO:0046872">
    <property type="term" value="F:metal ion binding"/>
    <property type="evidence" value="ECO:0007669"/>
    <property type="project" value="UniProtKB-KW"/>
</dbReference>
<dbReference type="InterPro" id="IPR017850">
    <property type="entry name" value="Alkaline_phosphatase_core_sf"/>
</dbReference>
<reference evidence="5 6" key="1">
    <citation type="submission" date="2018-08" db="EMBL/GenBank/DDBJ databases">
        <title>A genome reference for cultivated species of the human gut microbiota.</title>
        <authorList>
            <person name="Zou Y."/>
            <person name="Xue W."/>
            <person name="Luo G."/>
        </authorList>
    </citation>
    <scope>NUCLEOTIDE SEQUENCE [LARGE SCALE GENOMIC DNA]</scope>
    <source>
        <strain evidence="5 6">TM09-12</strain>
    </source>
</reference>
<dbReference type="CDD" id="cd16037">
    <property type="entry name" value="sulfatase_like"/>
    <property type="match status" value="1"/>
</dbReference>
<evidence type="ECO:0000256" key="3">
    <source>
        <dbReference type="ARBA" id="ARBA00022801"/>
    </source>
</evidence>
<keyword evidence="3" id="KW-0378">Hydrolase</keyword>
<gene>
    <name evidence="5" type="ORF">DXD79_27550</name>
</gene>
<protein>
    <recommendedName>
        <fullName evidence="4">Sulfatase N-terminal domain-containing protein</fullName>
    </recommendedName>
</protein>
<dbReference type="EMBL" id="QSON01000019">
    <property type="protein sequence ID" value="RGI97564.1"/>
    <property type="molecule type" value="Genomic_DNA"/>
</dbReference>
<evidence type="ECO:0000256" key="2">
    <source>
        <dbReference type="ARBA" id="ARBA00022723"/>
    </source>
</evidence>
<evidence type="ECO:0000313" key="5">
    <source>
        <dbReference type="EMBL" id="RGI97564.1"/>
    </source>
</evidence>
<dbReference type="AlphaFoldDB" id="A0A374NZW7"/>
<evidence type="ECO:0000313" key="6">
    <source>
        <dbReference type="Proteomes" id="UP000263014"/>
    </source>
</evidence>
<dbReference type="Gene3D" id="3.40.720.10">
    <property type="entry name" value="Alkaline Phosphatase, subunit A"/>
    <property type="match status" value="1"/>
</dbReference>